<dbReference type="SUPFAM" id="SSF48452">
    <property type="entry name" value="TPR-like"/>
    <property type="match status" value="2"/>
</dbReference>
<dbReference type="InterPro" id="IPR019734">
    <property type="entry name" value="TPR_rpt"/>
</dbReference>
<sequence>MRMSHLPRVSGPLLRMAVCVFFACCASAPVSALAEQGREELSRPMQEALYNADQAMNKKQYAQAEKILGDYMAKHPAPKHHFVEFLLGNALIMQGKNARALEHYTSATSLRPDFAPAWANQGKAAYDLGQYAVAGRALGKAYELDGKKDGALLYQSAAAYLMGKRNAEALPALERLASGALGAPRQEWLEALLKTYMELGKGAKAAQTVKGLLARDQENPGWWKLLAQMQTRQHSYKEALSAWEVYATLAGTIPAEEEILIGDIYSAAGVPLRAAQWYARALPRTGSSSLREKLARSYLAAHQPAQAASFASKAASERPGAEMWRIAGQAYFELGEYRKAYDAYAESLRLDASDGRSQLMQGYCALQLRNKSLASAALEKARKYSSVRAQAEELLRAVAAL</sequence>
<dbReference type="PROSITE" id="PS50005">
    <property type="entry name" value="TPR"/>
    <property type="match status" value="2"/>
</dbReference>
<dbReference type="EMBL" id="CP014230">
    <property type="protein sequence ID" value="AMD91890.1"/>
    <property type="molecule type" value="Genomic_DNA"/>
</dbReference>
<dbReference type="InterPro" id="IPR051012">
    <property type="entry name" value="CellSynth/LPSAsmb/PSIAsmb"/>
</dbReference>
<gene>
    <name evidence="5" type="ORF">AXF15_01305</name>
</gene>
<evidence type="ECO:0000313" key="6">
    <source>
        <dbReference type="Proteomes" id="UP000063964"/>
    </source>
</evidence>
<protein>
    <recommendedName>
        <fullName evidence="7">Tetratricopeptide repeat protein</fullName>
    </recommendedName>
</protein>
<reference evidence="6" key="1">
    <citation type="submission" date="2016-02" db="EMBL/GenBank/DDBJ databases">
        <authorList>
            <person name="Holder M.E."/>
            <person name="Ajami N.J."/>
            <person name="Petrosino J.F."/>
        </authorList>
    </citation>
    <scope>NUCLEOTIDE SEQUENCE [LARGE SCALE GENOMIC DNA]</scope>
    <source>
        <strain evidence="6">DSM 12838</strain>
    </source>
</reference>
<dbReference type="Pfam" id="PF13432">
    <property type="entry name" value="TPR_16"/>
    <property type="match status" value="3"/>
</dbReference>
<dbReference type="KEGG" id="doa:AXF15_01305"/>
<keyword evidence="1" id="KW-0677">Repeat</keyword>
<feature type="repeat" description="TPR" evidence="3">
    <location>
        <begin position="321"/>
        <end position="354"/>
    </location>
</feature>
<evidence type="ECO:0000313" key="5">
    <source>
        <dbReference type="EMBL" id="AMD91890.1"/>
    </source>
</evidence>
<organism evidence="5 6">
    <name type="scientific">Desulfomicrobium orale DSM 12838</name>
    <dbReference type="NCBI Taxonomy" id="888061"/>
    <lineage>
        <taxon>Bacteria</taxon>
        <taxon>Pseudomonadati</taxon>
        <taxon>Thermodesulfobacteriota</taxon>
        <taxon>Desulfovibrionia</taxon>
        <taxon>Desulfovibrionales</taxon>
        <taxon>Desulfomicrobiaceae</taxon>
        <taxon>Desulfomicrobium</taxon>
    </lineage>
</organism>
<accession>A0A0X8JNA1</accession>
<dbReference type="PANTHER" id="PTHR45586">
    <property type="entry name" value="TPR REPEAT-CONTAINING PROTEIN PA4667"/>
    <property type="match status" value="1"/>
</dbReference>
<keyword evidence="2 3" id="KW-0802">TPR repeat</keyword>
<feature type="chain" id="PRO_5007067556" description="Tetratricopeptide repeat protein" evidence="4">
    <location>
        <begin position="35"/>
        <end position="401"/>
    </location>
</feature>
<evidence type="ECO:0000256" key="2">
    <source>
        <dbReference type="ARBA" id="ARBA00022803"/>
    </source>
</evidence>
<dbReference type="AlphaFoldDB" id="A0A0X8JNA1"/>
<keyword evidence="6" id="KW-1185">Reference proteome</keyword>
<evidence type="ECO:0000256" key="4">
    <source>
        <dbReference type="SAM" id="SignalP"/>
    </source>
</evidence>
<evidence type="ECO:0000256" key="1">
    <source>
        <dbReference type="ARBA" id="ARBA00022737"/>
    </source>
</evidence>
<dbReference type="InterPro" id="IPR011990">
    <property type="entry name" value="TPR-like_helical_dom_sf"/>
</dbReference>
<keyword evidence="4" id="KW-0732">Signal</keyword>
<dbReference type="Proteomes" id="UP000063964">
    <property type="component" value="Chromosome"/>
</dbReference>
<evidence type="ECO:0008006" key="7">
    <source>
        <dbReference type="Google" id="ProtNLM"/>
    </source>
</evidence>
<dbReference type="Gene3D" id="1.25.40.10">
    <property type="entry name" value="Tetratricopeptide repeat domain"/>
    <property type="match status" value="2"/>
</dbReference>
<feature type="repeat" description="TPR" evidence="3">
    <location>
        <begin position="81"/>
        <end position="114"/>
    </location>
</feature>
<dbReference type="PANTHER" id="PTHR45586:SF1">
    <property type="entry name" value="LIPOPOLYSACCHARIDE ASSEMBLY PROTEIN B"/>
    <property type="match status" value="1"/>
</dbReference>
<dbReference type="STRING" id="888061.AXF15_01305"/>
<proteinExistence type="predicted"/>
<dbReference type="RefSeq" id="WP_066602275.1">
    <property type="nucleotide sequence ID" value="NZ_CP014230.1"/>
</dbReference>
<dbReference type="OrthoDB" id="5513119at2"/>
<dbReference type="SMART" id="SM00028">
    <property type="entry name" value="TPR"/>
    <property type="match status" value="4"/>
</dbReference>
<feature type="signal peptide" evidence="4">
    <location>
        <begin position="1"/>
        <end position="34"/>
    </location>
</feature>
<name>A0A0X8JNA1_9BACT</name>
<evidence type="ECO:0000256" key="3">
    <source>
        <dbReference type="PROSITE-ProRule" id="PRU00339"/>
    </source>
</evidence>